<name>A0ACC6TAR7_9MICC</name>
<reference evidence="1" key="1">
    <citation type="submission" date="2024-06" db="EMBL/GenBank/DDBJ databases">
        <title>Genomic Encyclopedia of Type Strains, Phase IV (KMG-IV): sequencing the most valuable type-strain genomes for metagenomic binning, comparative biology and taxonomic classification.</title>
        <authorList>
            <person name="Goeker M."/>
        </authorList>
    </citation>
    <scope>NUCLEOTIDE SEQUENCE</scope>
    <source>
        <strain evidence="1">SJCon</strain>
    </source>
</reference>
<comment type="caution">
    <text evidence="1">The sequence shown here is derived from an EMBL/GenBank/DDBJ whole genome shotgun (WGS) entry which is preliminary data.</text>
</comment>
<sequence length="55" mass="5994">MEIFATITVILLLLLAAATIAALLRDGRGHTPPVSSHEEWSALDLPSTSYTLRIF</sequence>
<keyword evidence="2" id="KW-1185">Reference proteome</keyword>
<evidence type="ECO:0000313" key="2">
    <source>
        <dbReference type="Proteomes" id="UP001549207"/>
    </source>
</evidence>
<organism evidence="1 2">
    <name type="scientific">Arthrobacter nitrophenolicus</name>
    <dbReference type="NCBI Taxonomy" id="683150"/>
    <lineage>
        <taxon>Bacteria</taxon>
        <taxon>Bacillati</taxon>
        <taxon>Actinomycetota</taxon>
        <taxon>Actinomycetes</taxon>
        <taxon>Micrococcales</taxon>
        <taxon>Micrococcaceae</taxon>
        <taxon>Arthrobacter</taxon>
    </lineage>
</organism>
<evidence type="ECO:0000313" key="1">
    <source>
        <dbReference type="EMBL" id="MET3770844.1"/>
    </source>
</evidence>
<gene>
    <name evidence="1" type="ORF">ABIC98_000468</name>
</gene>
<dbReference type="Proteomes" id="UP001549207">
    <property type="component" value="Unassembled WGS sequence"/>
</dbReference>
<dbReference type="EMBL" id="JBEPNJ010000001">
    <property type="protein sequence ID" value="MET3770844.1"/>
    <property type="molecule type" value="Genomic_DNA"/>
</dbReference>
<proteinExistence type="predicted"/>
<accession>A0ACC6TAR7</accession>
<protein>
    <submittedName>
        <fullName evidence="1">Uncharacterized protein</fullName>
    </submittedName>
</protein>